<gene>
    <name evidence="1" type="ORF">JWV37_02125</name>
</gene>
<keyword evidence="2" id="KW-1185">Reference proteome</keyword>
<sequence length="113" mass="13011">MKPLHNLTVKDTSVFAKAVKNLKRKFRNIDKDWLAFVDGIKTEEDLGVYLGSGVYKARISNSDKRTGKSGGYRLISYLKLLNNELYLIYIYDKSDFETLSEKEIDQLILEALD</sequence>
<reference evidence="1 2" key="2">
    <citation type="submission" date="2021-02" db="EMBL/GenBank/DDBJ databases">
        <title>Sulfurospirillum tamanensis sp. nov.</title>
        <authorList>
            <person name="Frolova A."/>
            <person name="Merkel A."/>
            <person name="Slobodkin A."/>
        </authorList>
    </citation>
    <scope>NUCLEOTIDE SEQUENCE [LARGE SCALE GENOMIC DNA]</scope>
    <source>
        <strain evidence="1 2">T05b</strain>
    </source>
</reference>
<dbReference type="InterPro" id="IPR009387">
    <property type="entry name" value="HigB-2"/>
</dbReference>
<protein>
    <submittedName>
        <fullName evidence="1">Type II toxin-antitoxin system RelE/ParE family toxin</fullName>
    </submittedName>
</protein>
<reference evidence="1 2" key="3">
    <citation type="submission" date="2021-02" db="EMBL/GenBank/DDBJ databases">
        <authorList>
            <person name="Merkel A.Y."/>
        </authorList>
    </citation>
    <scope>NUCLEOTIDE SEQUENCE [LARGE SCALE GENOMIC DNA]</scope>
    <source>
        <strain evidence="1 2">T05b</strain>
    </source>
</reference>
<dbReference type="Pfam" id="PF06296">
    <property type="entry name" value="RelE"/>
    <property type="match status" value="1"/>
</dbReference>
<proteinExistence type="predicted"/>
<evidence type="ECO:0000313" key="2">
    <source>
        <dbReference type="Proteomes" id="UP000703590"/>
    </source>
</evidence>
<dbReference type="Proteomes" id="UP000703590">
    <property type="component" value="Unassembled WGS sequence"/>
</dbReference>
<accession>A0ABS2WQ86</accession>
<evidence type="ECO:0000313" key="1">
    <source>
        <dbReference type="EMBL" id="MBN2963563.1"/>
    </source>
</evidence>
<dbReference type="RefSeq" id="WP_205458006.1">
    <property type="nucleotide sequence ID" value="NZ_JAFHKK010000003.1"/>
</dbReference>
<name>A0ABS2WQ86_9BACT</name>
<comment type="caution">
    <text evidence="1">The sequence shown here is derived from an EMBL/GenBank/DDBJ whole genome shotgun (WGS) entry which is preliminary data.</text>
</comment>
<reference evidence="2" key="1">
    <citation type="submission" date="2021-02" db="EMBL/GenBank/DDBJ databases">
        <title>Sulfurospirillum tamanensis sp. nov.</title>
        <authorList>
            <person name="Merkel A.Y."/>
        </authorList>
    </citation>
    <scope>NUCLEOTIDE SEQUENCE [LARGE SCALE GENOMIC DNA]</scope>
    <source>
        <strain evidence="2">T05b</strain>
    </source>
</reference>
<dbReference type="EMBL" id="JAFHKK010000003">
    <property type="protein sequence ID" value="MBN2963563.1"/>
    <property type="molecule type" value="Genomic_DNA"/>
</dbReference>
<organism evidence="1 2">
    <name type="scientific">Sulfurospirillum tamanense</name>
    <dbReference type="NCBI Taxonomy" id="2813362"/>
    <lineage>
        <taxon>Bacteria</taxon>
        <taxon>Pseudomonadati</taxon>
        <taxon>Campylobacterota</taxon>
        <taxon>Epsilonproteobacteria</taxon>
        <taxon>Campylobacterales</taxon>
        <taxon>Sulfurospirillaceae</taxon>
        <taxon>Sulfurospirillum</taxon>
    </lineage>
</organism>